<gene>
    <name evidence="8" type="ORF">ACFQNJ_10380</name>
</gene>
<evidence type="ECO:0000256" key="2">
    <source>
        <dbReference type="ARBA" id="ARBA00011900"/>
    </source>
</evidence>
<dbReference type="Proteomes" id="UP001596495">
    <property type="component" value="Unassembled WGS sequence"/>
</dbReference>
<evidence type="ECO:0000256" key="3">
    <source>
        <dbReference type="ARBA" id="ARBA00022603"/>
    </source>
</evidence>
<reference evidence="9" key="1">
    <citation type="journal article" date="2019" name="Int. J. Syst. Evol. Microbiol.">
        <title>The Global Catalogue of Microorganisms (GCM) 10K type strain sequencing project: providing services to taxonomists for standard genome sequencing and annotation.</title>
        <authorList>
            <consortium name="The Broad Institute Genomics Platform"/>
            <consortium name="The Broad Institute Genome Sequencing Center for Infectious Disease"/>
            <person name="Wu L."/>
            <person name="Ma J."/>
        </authorList>
    </citation>
    <scope>NUCLEOTIDE SEQUENCE [LARGE SCALE GENOMIC DNA]</scope>
    <source>
        <strain evidence="9">CCUG 54518</strain>
    </source>
</reference>
<evidence type="ECO:0000256" key="4">
    <source>
        <dbReference type="ARBA" id="ARBA00022679"/>
    </source>
</evidence>
<proteinExistence type="inferred from homology"/>
<evidence type="ECO:0000256" key="6">
    <source>
        <dbReference type="ARBA" id="ARBA00047942"/>
    </source>
</evidence>
<keyword evidence="9" id="KW-1185">Reference proteome</keyword>
<dbReference type="PRINTS" id="PR00506">
    <property type="entry name" value="D21N6MTFRASE"/>
</dbReference>
<dbReference type="EMBL" id="JBHTBX010000006">
    <property type="protein sequence ID" value="MFC7434918.1"/>
    <property type="molecule type" value="Genomic_DNA"/>
</dbReference>
<dbReference type="InterPro" id="IPR002052">
    <property type="entry name" value="DNA_methylase_N6_adenine_CS"/>
</dbReference>
<keyword evidence="3 8" id="KW-0489">Methyltransferase</keyword>
<dbReference type="InterPro" id="IPR002941">
    <property type="entry name" value="DNA_methylase_N4/N6"/>
</dbReference>
<dbReference type="InterPro" id="IPR029063">
    <property type="entry name" value="SAM-dependent_MTases_sf"/>
</dbReference>
<dbReference type="GO" id="GO:0008168">
    <property type="term" value="F:methyltransferase activity"/>
    <property type="evidence" value="ECO:0007669"/>
    <property type="project" value="UniProtKB-KW"/>
</dbReference>
<dbReference type="InterPro" id="IPR002295">
    <property type="entry name" value="N4/N6-MTase_EcoPI_Mod-like"/>
</dbReference>
<feature type="domain" description="DNA methylase N-4/N-6" evidence="7">
    <location>
        <begin position="121"/>
        <end position="466"/>
    </location>
</feature>
<dbReference type="RefSeq" id="WP_382256825.1">
    <property type="nucleotide sequence ID" value="NZ_JBHTBX010000006.1"/>
</dbReference>
<dbReference type="Gene3D" id="3.40.50.150">
    <property type="entry name" value="Vaccinia Virus protein VP39"/>
    <property type="match status" value="1"/>
</dbReference>
<dbReference type="EC" id="2.1.1.72" evidence="2"/>
<accession>A0ABW2RA18</accession>
<dbReference type="PROSITE" id="PS00092">
    <property type="entry name" value="N6_MTASE"/>
    <property type="match status" value="1"/>
</dbReference>
<protein>
    <recommendedName>
        <fullName evidence="2">site-specific DNA-methyltransferase (adenine-specific)</fullName>
        <ecNumber evidence="2">2.1.1.72</ecNumber>
    </recommendedName>
</protein>
<dbReference type="SUPFAM" id="SSF53335">
    <property type="entry name" value="S-adenosyl-L-methionine-dependent methyltransferases"/>
    <property type="match status" value="1"/>
</dbReference>
<keyword evidence="4 8" id="KW-0808">Transferase</keyword>
<evidence type="ECO:0000259" key="7">
    <source>
        <dbReference type="Pfam" id="PF01555"/>
    </source>
</evidence>
<comment type="similarity">
    <text evidence="1">Belongs to the N(4)/N(6)-methyltransferase family.</text>
</comment>
<comment type="catalytic activity">
    <reaction evidence="6">
        <text>a 2'-deoxyadenosine in DNA + S-adenosyl-L-methionine = an N(6)-methyl-2'-deoxyadenosine in DNA + S-adenosyl-L-homocysteine + H(+)</text>
        <dbReference type="Rhea" id="RHEA:15197"/>
        <dbReference type="Rhea" id="RHEA-COMP:12418"/>
        <dbReference type="Rhea" id="RHEA-COMP:12419"/>
        <dbReference type="ChEBI" id="CHEBI:15378"/>
        <dbReference type="ChEBI" id="CHEBI:57856"/>
        <dbReference type="ChEBI" id="CHEBI:59789"/>
        <dbReference type="ChEBI" id="CHEBI:90615"/>
        <dbReference type="ChEBI" id="CHEBI:90616"/>
        <dbReference type="EC" id="2.1.1.72"/>
    </reaction>
</comment>
<evidence type="ECO:0000256" key="5">
    <source>
        <dbReference type="ARBA" id="ARBA00022691"/>
    </source>
</evidence>
<evidence type="ECO:0000256" key="1">
    <source>
        <dbReference type="ARBA" id="ARBA00006594"/>
    </source>
</evidence>
<dbReference type="Pfam" id="PF01555">
    <property type="entry name" value="N6_N4_Mtase"/>
    <property type="match status" value="1"/>
</dbReference>
<keyword evidence="5" id="KW-0949">S-adenosyl-L-methionine</keyword>
<name>A0ABW2RA18_9BURK</name>
<dbReference type="GO" id="GO:0032259">
    <property type="term" value="P:methylation"/>
    <property type="evidence" value="ECO:0007669"/>
    <property type="project" value="UniProtKB-KW"/>
</dbReference>
<organism evidence="8 9">
    <name type="scientific">Hydrogenophaga bisanensis</name>
    <dbReference type="NCBI Taxonomy" id="439611"/>
    <lineage>
        <taxon>Bacteria</taxon>
        <taxon>Pseudomonadati</taxon>
        <taxon>Pseudomonadota</taxon>
        <taxon>Betaproteobacteria</taxon>
        <taxon>Burkholderiales</taxon>
        <taxon>Comamonadaceae</taxon>
        <taxon>Hydrogenophaga</taxon>
    </lineage>
</organism>
<evidence type="ECO:0000313" key="9">
    <source>
        <dbReference type="Proteomes" id="UP001596495"/>
    </source>
</evidence>
<comment type="caution">
    <text evidence="8">The sequence shown here is derived from an EMBL/GenBank/DDBJ whole genome shotgun (WGS) entry which is preliminary data.</text>
</comment>
<evidence type="ECO:0000313" key="8">
    <source>
        <dbReference type="EMBL" id="MFC7434918.1"/>
    </source>
</evidence>
<dbReference type="PIRSF" id="PIRSF015855">
    <property type="entry name" value="TypeIII_Mtase_mKpnI"/>
    <property type="match status" value="1"/>
</dbReference>
<sequence>MEKLKMHSPNLTQDNIARIRDLFPGCVTEAKGEDGSVKLAVDFDQLRQELAESIVEGPQERYHLNWPGKREALLAANAPIAKTLRPCREESVEFDSTKNIFIEGDNLDALKLLQENYLGKVKMIYIDPPYNTGNDFIYEDDFSESAEDFLRRSNQKDSEGNKLVANPASNGRFHSDWLSMIYSRLRLARTLLREDGVIFASIDDCESHNIRKVLDEIFGENNFVAQLVWEKKKKGAFLSGSSTNVKEYVVAYAKNLASFKGLVGEIARGEETYPVIKTTNSRGVRVIKKGIPSKYREKNHRVAAGSRISSGNMEMILLSDLVISDGALAEDVQVESNWIYSQELLNKYAEDKSLYVTQDLYFRRVVTEPREKMLKDLLPMKGDQSTGFEFVYSDDLFCDGWGTNEDGFDELHAIFGAQSLMSFPKPSKLLAKLTLSACRSDPDCIVLDFFAGSATTAHGVMTLNAQDGGNRKFILVQLPETCDESTEAFKAGYKTIAEISKERIRRVGKRLLEGKCHQDWNKDIGFRVLKIDTSNMADVYYAPDALDKAKFDLFVDNIKPDRSPEDLLFQVMLDWGVDLALPIAKQSIQGKDVFFVDGNALAACFDASGSIDEAFVKELAKHQPLRVVFRDAGYKNSAVKINVEQIFKLLSPATEVKCI</sequence>